<comment type="caution">
    <text evidence="2">The sequence shown here is derived from an EMBL/GenBank/DDBJ whole genome shotgun (WGS) entry which is preliminary data.</text>
</comment>
<dbReference type="Gene3D" id="2.40.160.20">
    <property type="match status" value="1"/>
</dbReference>
<sequence>MRLPALVLALGLAAPALAQTDARPAPDDPATWTQTARGVRLLGGSASLARQGDFTTASVAPRVGLFVADGLALGVDLQLSYLRSESSFYTVSGFQESTFSSTVLGVGPSVTYYVGGGRPGIRPFVEADVSLAYQRSSVTTEGISFAPEIGLGGGTNSNFNVGGGLGAGVSIPVARNVALRAQAFYRTFDFEFDDNSSTYGLSAGFTTFLY</sequence>
<dbReference type="InterPro" id="IPR011250">
    <property type="entry name" value="OMP/PagP_B-barrel"/>
</dbReference>
<name>A0ABU3BRC9_9BACT</name>
<proteinExistence type="predicted"/>
<evidence type="ECO:0000313" key="3">
    <source>
        <dbReference type="Proteomes" id="UP001267426"/>
    </source>
</evidence>
<feature type="chain" id="PRO_5045882513" evidence="1">
    <location>
        <begin position="19"/>
        <end position="210"/>
    </location>
</feature>
<dbReference type="Proteomes" id="UP001267426">
    <property type="component" value="Unassembled WGS sequence"/>
</dbReference>
<accession>A0ABU3BRC9</accession>
<dbReference type="RefSeq" id="WP_311663206.1">
    <property type="nucleotide sequence ID" value="NZ_JAVRHT010000017.1"/>
</dbReference>
<gene>
    <name evidence="2" type="ORF">RM540_08805</name>
</gene>
<organism evidence="2 3">
    <name type="scientific">Rubrivirga litoralis</name>
    <dbReference type="NCBI Taxonomy" id="3075598"/>
    <lineage>
        <taxon>Bacteria</taxon>
        <taxon>Pseudomonadati</taxon>
        <taxon>Rhodothermota</taxon>
        <taxon>Rhodothermia</taxon>
        <taxon>Rhodothermales</taxon>
        <taxon>Rubricoccaceae</taxon>
        <taxon>Rubrivirga</taxon>
    </lineage>
</organism>
<feature type="signal peptide" evidence="1">
    <location>
        <begin position="1"/>
        <end position="18"/>
    </location>
</feature>
<evidence type="ECO:0000256" key="1">
    <source>
        <dbReference type="SAM" id="SignalP"/>
    </source>
</evidence>
<protein>
    <submittedName>
        <fullName evidence="2">Outer membrane beta-barrel protein</fullName>
    </submittedName>
</protein>
<dbReference type="EMBL" id="JAVRHT010000017">
    <property type="protein sequence ID" value="MDT0631841.1"/>
    <property type="molecule type" value="Genomic_DNA"/>
</dbReference>
<evidence type="ECO:0000313" key="2">
    <source>
        <dbReference type="EMBL" id="MDT0631841.1"/>
    </source>
</evidence>
<keyword evidence="3" id="KW-1185">Reference proteome</keyword>
<dbReference type="SUPFAM" id="SSF56925">
    <property type="entry name" value="OMPA-like"/>
    <property type="match status" value="1"/>
</dbReference>
<keyword evidence="1" id="KW-0732">Signal</keyword>
<reference evidence="2 3" key="1">
    <citation type="submission" date="2023-09" db="EMBL/GenBank/DDBJ databases">
        <authorList>
            <person name="Rey-Velasco X."/>
        </authorList>
    </citation>
    <scope>NUCLEOTIDE SEQUENCE [LARGE SCALE GENOMIC DNA]</scope>
    <source>
        <strain evidence="2 3">F394</strain>
    </source>
</reference>